<evidence type="ECO:0000313" key="6">
    <source>
        <dbReference type="Proteomes" id="UP000192327"/>
    </source>
</evidence>
<reference evidence="2" key="2">
    <citation type="submission" date="2015-04" db="EMBL/GenBank/DDBJ databases">
        <title>Genome sequence of Mycobacterium arupense strain GUC1.</title>
        <authorList>
            <person name="Greninger A.L."/>
            <person name="Cunningham G."/>
            <person name="Chiu C.Y."/>
            <person name="Miller S."/>
        </authorList>
    </citation>
    <scope>NUCLEOTIDE SEQUENCE</scope>
    <source>
        <strain evidence="2">GUC1</strain>
    </source>
</reference>
<sequence>MTAQDALYIVLMAVFFLVAWAMLTGGTGDSGPALVHGRHRAGRPGLAVVPGLEPDDVLPFVSGPDYRDEPDDWTADLPTAVIPAVKPQFIVPAHAIPVRREWLDKVRADLPRRTSPSETAAETARRRWGVETPIFAGLAKDWGYDPIYGLDQAIAVA</sequence>
<accession>A0A0F5MZJ1</accession>
<name>A0A0F5MZJ1_9MYCO</name>
<dbReference type="EMBL" id="SSGD01000158">
    <property type="protein sequence ID" value="TXI50245.1"/>
    <property type="molecule type" value="Genomic_DNA"/>
</dbReference>
<keyword evidence="1" id="KW-0812">Transmembrane</keyword>
<reference evidence="4 7" key="4">
    <citation type="submission" date="2018-09" db="EMBL/GenBank/DDBJ databases">
        <title>Metagenome Assembled Genomes from an Advanced Water Purification Facility.</title>
        <authorList>
            <person name="Stamps B.W."/>
            <person name="Spear J.R."/>
        </authorList>
    </citation>
    <scope>NUCLEOTIDE SEQUENCE [LARGE SCALE GENOMIC DNA]</scope>
    <source>
        <strain evidence="4">Bin_29_2</strain>
    </source>
</reference>
<evidence type="ECO:0000313" key="5">
    <source>
        <dbReference type="Proteomes" id="UP000034416"/>
    </source>
</evidence>
<organism evidence="2 5">
    <name type="scientific">Mycolicibacter arupensis</name>
    <dbReference type="NCBI Taxonomy" id="342002"/>
    <lineage>
        <taxon>Bacteria</taxon>
        <taxon>Bacillati</taxon>
        <taxon>Actinomycetota</taxon>
        <taxon>Actinomycetes</taxon>
        <taxon>Mycobacteriales</taxon>
        <taxon>Mycobacteriaceae</taxon>
        <taxon>Mycolicibacter</taxon>
    </lineage>
</organism>
<dbReference type="STRING" id="342002.BST15_20035"/>
<dbReference type="Proteomes" id="UP000321797">
    <property type="component" value="Unassembled WGS sequence"/>
</dbReference>
<feature type="transmembrane region" description="Helical" evidence="1">
    <location>
        <begin position="6"/>
        <end position="23"/>
    </location>
</feature>
<dbReference type="OrthoDB" id="9758772at2"/>
<evidence type="ECO:0000313" key="3">
    <source>
        <dbReference type="EMBL" id="OQZ91330.1"/>
    </source>
</evidence>
<keyword evidence="1" id="KW-1133">Transmembrane helix</keyword>
<evidence type="ECO:0000256" key="1">
    <source>
        <dbReference type="SAM" id="Phobius"/>
    </source>
</evidence>
<dbReference type="RefSeq" id="WP_046189337.1">
    <property type="nucleotide sequence ID" value="NZ_JACKUJ010000046.1"/>
</dbReference>
<gene>
    <name evidence="3" type="ORF">BST15_20035</name>
    <name evidence="4" type="ORF">E6Q54_21590</name>
    <name evidence="2" type="ORF">WR43_09495</name>
</gene>
<dbReference type="AlphaFoldDB" id="A0A0F5MZJ1"/>
<reference evidence="5" key="1">
    <citation type="submission" date="2015-04" db="EMBL/GenBank/DDBJ databases">
        <title>Genome sequence of Mycobacterium arupense GUC1.</title>
        <authorList>
            <person name="Greninger A.L."/>
            <person name="Cunningham G."/>
            <person name="Chiu C.Y."/>
            <person name="Miller S."/>
        </authorList>
    </citation>
    <scope>NUCLEOTIDE SEQUENCE [LARGE SCALE GENOMIC DNA]</scope>
    <source>
        <strain evidence="5">GUC1</strain>
    </source>
</reference>
<dbReference type="Proteomes" id="UP000192327">
    <property type="component" value="Unassembled WGS sequence"/>
</dbReference>
<evidence type="ECO:0000313" key="2">
    <source>
        <dbReference type="EMBL" id="KKB99447.1"/>
    </source>
</evidence>
<dbReference type="EMBL" id="MVHH01000080">
    <property type="protein sequence ID" value="OQZ91330.1"/>
    <property type="molecule type" value="Genomic_DNA"/>
</dbReference>
<keyword evidence="6" id="KW-1185">Reference proteome</keyword>
<dbReference type="EMBL" id="LASW01000033">
    <property type="protein sequence ID" value="KKB99447.1"/>
    <property type="molecule type" value="Genomic_DNA"/>
</dbReference>
<dbReference type="Proteomes" id="UP000034416">
    <property type="component" value="Unassembled WGS sequence"/>
</dbReference>
<reference evidence="3 6" key="3">
    <citation type="submission" date="2016-12" db="EMBL/GenBank/DDBJ databases">
        <title>The new phylogeny of genus Mycobacterium.</title>
        <authorList>
            <person name="Tortoli E."/>
            <person name="Trovato A."/>
            <person name="Cirillo D.M."/>
        </authorList>
    </citation>
    <scope>NUCLEOTIDE SEQUENCE [LARGE SCALE GENOMIC DNA]</scope>
    <source>
        <strain evidence="3 6">DSM 44942</strain>
    </source>
</reference>
<evidence type="ECO:0000313" key="4">
    <source>
        <dbReference type="EMBL" id="TXI50245.1"/>
    </source>
</evidence>
<proteinExistence type="predicted"/>
<evidence type="ECO:0000313" key="7">
    <source>
        <dbReference type="Proteomes" id="UP000321797"/>
    </source>
</evidence>
<comment type="caution">
    <text evidence="2">The sequence shown here is derived from an EMBL/GenBank/DDBJ whole genome shotgun (WGS) entry which is preliminary data.</text>
</comment>
<dbReference type="PATRIC" id="fig|342002.3.peg.4"/>
<protein>
    <submittedName>
        <fullName evidence="2">Uncharacterized protein</fullName>
    </submittedName>
</protein>
<keyword evidence="1" id="KW-0472">Membrane</keyword>